<keyword evidence="1" id="KW-0175">Coiled coil</keyword>
<organism evidence="3 4">
    <name type="scientific">Thielaviopsis punctulata</name>
    <dbReference type="NCBI Taxonomy" id="72032"/>
    <lineage>
        <taxon>Eukaryota</taxon>
        <taxon>Fungi</taxon>
        <taxon>Dikarya</taxon>
        <taxon>Ascomycota</taxon>
        <taxon>Pezizomycotina</taxon>
        <taxon>Sordariomycetes</taxon>
        <taxon>Hypocreomycetidae</taxon>
        <taxon>Microascales</taxon>
        <taxon>Ceratocystidaceae</taxon>
        <taxon>Thielaviopsis</taxon>
    </lineage>
</organism>
<feature type="region of interest" description="Disordered" evidence="2">
    <location>
        <begin position="1"/>
        <end position="23"/>
    </location>
</feature>
<feature type="non-terminal residue" evidence="3">
    <location>
        <position position="118"/>
    </location>
</feature>
<proteinExistence type="predicted"/>
<dbReference type="OrthoDB" id="5408734at2759"/>
<evidence type="ECO:0000313" key="3">
    <source>
        <dbReference type="EMBL" id="KKA27228.1"/>
    </source>
</evidence>
<feature type="coiled-coil region" evidence="1">
    <location>
        <begin position="56"/>
        <end position="83"/>
    </location>
</feature>
<dbReference type="AlphaFoldDB" id="A0A0F4ZBK9"/>
<gene>
    <name evidence="3" type="ORF">TD95_003325</name>
</gene>
<accession>A0A0F4ZBK9</accession>
<reference evidence="3 4" key="1">
    <citation type="submission" date="2015-03" db="EMBL/GenBank/DDBJ databases">
        <authorList>
            <person name="Radwan O."/>
            <person name="Al-Naeli F.A."/>
            <person name="Rendon G.A."/>
            <person name="Fields C."/>
        </authorList>
    </citation>
    <scope>NUCLEOTIDE SEQUENCE [LARGE SCALE GENOMIC DNA]</scope>
    <source>
        <strain evidence="3">CR-DP1</strain>
    </source>
</reference>
<dbReference type="Proteomes" id="UP000033483">
    <property type="component" value="Unassembled WGS sequence"/>
</dbReference>
<evidence type="ECO:0000313" key="4">
    <source>
        <dbReference type="Proteomes" id="UP000033483"/>
    </source>
</evidence>
<protein>
    <submittedName>
        <fullName evidence="3">Uncharacterized protein</fullName>
    </submittedName>
</protein>
<feature type="compositionally biased region" description="Low complexity" evidence="2">
    <location>
        <begin position="84"/>
        <end position="118"/>
    </location>
</feature>
<evidence type="ECO:0000256" key="2">
    <source>
        <dbReference type="SAM" id="MobiDB-lite"/>
    </source>
</evidence>
<sequence>MSNYTDEELDRDWKPSGRRPQSTIAQSFSQELSDLFRIENSAVDLDSQVDKRKRIVSLQTEELEALEARLREIQNLEARIRTDSLSASSSAASSATASPTTASSQQGQREAAQQARRD</sequence>
<feature type="region of interest" description="Disordered" evidence="2">
    <location>
        <begin position="83"/>
        <end position="118"/>
    </location>
</feature>
<feature type="compositionally biased region" description="Acidic residues" evidence="2">
    <location>
        <begin position="1"/>
        <end position="10"/>
    </location>
</feature>
<evidence type="ECO:0000256" key="1">
    <source>
        <dbReference type="SAM" id="Coils"/>
    </source>
</evidence>
<keyword evidence="4" id="KW-1185">Reference proteome</keyword>
<name>A0A0F4ZBK9_9PEZI</name>
<comment type="caution">
    <text evidence="3">The sequence shown here is derived from an EMBL/GenBank/DDBJ whole genome shotgun (WGS) entry which is preliminary data.</text>
</comment>
<dbReference type="EMBL" id="LAEV01001858">
    <property type="protein sequence ID" value="KKA27228.1"/>
    <property type="molecule type" value="Genomic_DNA"/>
</dbReference>